<protein>
    <submittedName>
        <fullName evidence="1">Uncharacterized protein</fullName>
    </submittedName>
</protein>
<organism evidence="1 2">
    <name type="scientific">Rickenella mellea</name>
    <dbReference type="NCBI Taxonomy" id="50990"/>
    <lineage>
        <taxon>Eukaryota</taxon>
        <taxon>Fungi</taxon>
        <taxon>Dikarya</taxon>
        <taxon>Basidiomycota</taxon>
        <taxon>Agaricomycotina</taxon>
        <taxon>Agaricomycetes</taxon>
        <taxon>Hymenochaetales</taxon>
        <taxon>Rickenellaceae</taxon>
        <taxon>Rickenella</taxon>
    </lineage>
</organism>
<sequence length="78" mass="8803">MHRCEPAVIVVSCLFPAARLNAGNGLLGTLRRPKGSVTLRHMIPPEPVFVLIVRKSNVIRRFYSRARDYQAGMRDGNR</sequence>
<dbReference type="VEuPathDB" id="FungiDB:BD410DRAFT_790601"/>
<dbReference type="Proteomes" id="UP000294933">
    <property type="component" value="Unassembled WGS sequence"/>
</dbReference>
<proteinExistence type="predicted"/>
<evidence type="ECO:0000313" key="1">
    <source>
        <dbReference type="EMBL" id="TDL20639.1"/>
    </source>
</evidence>
<accession>A0A4Y7Q1A5</accession>
<dbReference type="EMBL" id="ML170186">
    <property type="protein sequence ID" value="TDL20639.1"/>
    <property type="molecule type" value="Genomic_DNA"/>
</dbReference>
<dbReference type="AlphaFoldDB" id="A0A4Y7Q1A5"/>
<evidence type="ECO:0000313" key="2">
    <source>
        <dbReference type="Proteomes" id="UP000294933"/>
    </source>
</evidence>
<name>A0A4Y7Q1A5_9AGAM</name>
<gene>
    <name evidence="1" type="ORF">BD410DRAFT_790601</name>
</gene>
<reference evidence="1 2" key="1">
    <citation type="submission" date="2018-06" db="EMBL/GenBank/DDBJ databases">
        <title>A transcriptomic atlas of mushroom development highlights an independent origin of complex multicellularity.</title>
        <authorList>
            <consortium name="DOE Joint Genome Institute"/>
            <person name="Krizsan K."/>
            <person name="Almasi E."/>
            <person name="Merenyi Z."/>
            <person name="Sahu N."/>
            <person name="Viragh M."/>
            <person name="Koszo T."/>
            <person name="Mondo S."/>
            <person name="Kiss B."/>
            <person name="Balint B."/>
            <person name="Kues U."/>
            <person name="Barry K."/>
            <person name="Hegedus J.C."/>
            <person name="Henrissat B."/>
            <person name="Johnson J."/>
            <person name="Lipzen A."/>
            <person name="Ohm R."/>
            <person name="Nagy I."/>
            <person name="Pangilinan J."/>
            <person name="Yan J."/>
            <person name="Xiong Y."/>
            <person name="Grigoriev I.V."/>
            <person name="Hibbett D.S."/>
            <person name="Nagy L.G."/>
        </authorList>
    </citation>
    <scope>NUCLEOTIDE SEQUENCE [LARGE SCALE GENOMIC DNA]</scope>
    <source>
        <strain evidence="1 2">SZMC22713</strain>
    </source>
</reference>
<keyword evidence="2" id="KW-1185">Reference proteome</keyword>